<dbReference type="PROSITE" id="PS00690">
    <property type="entry name" value="DEAH_ATP_HELICASE"/>
    <property type="match status" value="1"/>
</dbReference>
<evidence type="ECO:0000259" key="11">
    <source>
        <dbReference type="PROSITE" id="PS51194"/>
    </source>
</evidence>
<dbReference type="SMART" id="SM00487">
    <property type="entry name" value="DEXDc"/>
    <property type="match status" value="1"/>
</dbReference>
<dbReference type="EMBL" id="AZIL01002191">
    <property type="protein sequence ID" value="EWM22506.1"/>
    <property type="molecule type" value="Genomic_DNA"/>
</dbReference>
<dbReference type="GO" id="GO:0006397">
    <property type="term" value="P:mRNA processing"/>
    <property type="evidence" value="ECO:0007669"/>
    <property type="project" value="UniProtKB-KW"/>
</dbReference>
<dbReference type="InterPro" id="IPR011709">
    <property type="entry name" value="DEAD-box_helicase_OB_fold"/>
</dbReference>
<evidence type="ECO:0000313" key="13">
    <source>
        <dbReference type="Proteomes" id="UP000019335"/>
    </source>
</evidence>
<keyword evidence="7" id="KW-0067">ATP-binding</keyword>
<feature type="domain" description="Helicase ATP-binding" evidence="10">
    <location>
        <begin position="127"/>
        <end position="289"/>
    </location>
</feature>
<evidence type="ECO:0000256" key="8">
    <source>
        <dbReference type="ARBA" id="ARBA00047984"/>
    </source>
</evidence>
<dbReference type="GO" id="GO:0003724">
    <property type="term" value="F:RNA helicase activity"/>
    <property type="evidence" value="ECO:0007669"/>
    <property type="project" value="UniProtKB-EC"/>
</dbReference>
<dbReference type="SMART" id="SM00490">
    <property type="entry name" value="HELICc"/>
    <property type="match status" value="1"/>
</dbReference>
<dbReference type="SMART" id="SM00847">
    <property type="entry name" value="HA2"/>
    <property type="match status" value="1"/>
</dbReference>
<evidence type="ECO:0000259" key="10">
    <source>
        <dbReference type="PROSITE" id="PS51192"/>
    </source>
</evidence>
<keyword evidence="3" id="KW-0507">mRNA processing</keyword>
<keyword evidence="4" id="KW-0547">Nucleotide-binding</keyword>
<dbReference type="InterPro" id="IPR007502">
    <property type="entry name" value="Helicase-assoc_dom"/>
</dbReference>
<dbReference type="PROSITE" id="PS51192">
    <property type="entry name" value="HELICASE_ATP_BIND_1"/>
    <property type="match status" value="1"/>
</dbReference>
<dbReference type="GO" id="GO:0016787">
    <property type="term" value="F:hydrolase activity"/>
    <property type="evidence" value="ECO:0007669"/>
    <property type="project" value="UniProtKB-KW"/>
</dbReference>
<feature type="region of interest" description="Disordered" evidence="9">
    <location>
        <begin position="778"/>
        <end position="815"/>
    </location>
</feature>
<evidence type="ECO:0000256" key="4">
    <source>
        <dbReference type="ARBA" id="ARBA00022741"/>
    </source>
</evidence>
<dbReference type="InterPro" id="IPR011545">
    <property type="entry name" value="DEAD/DEAH_box_helicase_dom"/>
</dbReference>
<dbReference type="SUPFAM" id="SSF52540">
    <property type="entry name" value="P-loop containing nucleoside triphosphate hydrolases"/>
    <property type="match status" value="1"/>
</dbReference>
<dbReference type="PROSITE" id="PS51194">
    <property type="entry name" value="HELICASE_CTER"/>
    <property type="match status" value="1"/>
</dbReference>
<comment type="catalytic activity">
    <reaction evidence="8">
        <text>ATP + H2O = ADP + phosphate + H(+)</text>
        <dbReference type="Rhea" id="RHEA:13065"/>
        <dbReference type="ChEBI" id="CHEBI:15377"/>
        <dbReference type="ChEBI" id="CHEBI:15378"/>
        <dbReference type="ChEBI" id="CHEBI:30616"/>
        <dbReference type="ChEBI" id="CHEBI:43474"/>
        <dbReference type="ChEBI" id="CHEBI:456216"/>
        <dbReference type="EC" id="3.6.4.13"/>
    </reaction>
</comment>
<dbReference type="Pfam" id="PF00270">
    <property type="entry name" value="DEAD"/>
    <property type="match status" value="1"/>
</dbReference>
<dbReference type="OrthoDB" id="10253254at2759"/>
<evidence type="ECO:0000256" key="2">
    <source>
        <dbReference type="ARBA" id="ARBA00012552"/>
    </source>
</evidence>
<dbReference type="Pfam" id="PF07717">
    <property type="entry name" value="OB_NTP_bind"/>
    <property type="match status" value="1"/>
</dbReference>
<dbReference type="EC" id="3.6.4.13" evidence="2"/>
<dbReference type="GO" id="GO:0005524">
    <property type="term" value="F:ATP binding"/>
    <property type="evidence" value="ECO:0007669"/>
    <property type="project" value="UniProtKB-KW"/>
</dbReference>
<keyword evidence="5" id="KW-0378">Hydrolase</keyword>
<dbReference type="CDD" id="cd17917">
    <property type="entry name" value="DEXHc_RHA-like"/>
    <property type="match status" value="1"/>
</dbReference>
<comment type="caution">
    <text evidence="12">The sequence shown here is derived from an EMBL/GenBank/DDBJ whole genome shotgun (WGS) entry which is preliminary data.</text>
</comment>
<dbReference type="PANTHER" id="PTHR18934:SF99">
    <property type="entry name" value="ATP-DEPENDENT RNA HELICASE DHX37-RELATED"/>
    <property type="match status" value="1"/>
</dbReference>
<evidence type="ECO:0000256" key="6">
    <source>
        <dbReference type="ARBA" id="ARBA00022806"/>
    </source>
</evidence>
<dbReference type="InterPro" id="IPR002464">
    <property type="entry name" value="DNA/RNA_helicase_DEAH_CS"/>
</dbReference>
<dbReference type="Pfam" id="PF00271">
    <property type="entry name" value="Helicase_C"/>
    <property type="match status" value="1"/>
</dbReference>
<gene>
    <name evidence="12" type="ORF">Naga_100011g45</name>
</gene>
<evidence type="ECO:0000256" key="1">
    <source>
        <dbReference type="ARBA" id="ARBA00008792"/>
    </source>
</evidence>
<dbReference type="InterPro" id="IPR048333">
    <property type="entry name" value="HA2_WH"/>
</dbReference>
<dbReference type="AlphaFoldDB" id="W7TQ49"/>
<feature type="region of interest" description="Disordered" evidence="9">
    <location>
        <begin position="1"/>
        <end position="104"/>
    </location>
</feature>
<dbReference type="Gene3D" id="3.40.50.300">
    <property type="entry name" value="P-loop containing nucleotide triphosphate hydrolases"/>
    <property type="match status" value="2"/>
</dbReference>
<dbReference type="Proteomes" id="UP000019335">
    <property type="component" value="Unassembled WGS sequence"/>
</dbReference>
<feature type="compositionally biased region" description="Basic and acidic residues" evidence="9">
    <location>
        <begin position="14"/>
        <end position="44"/>
    </location>
</feature>
<sequence>MENATSTEAGQKFQDNKKTVARESGEREDTSYVDDWVGHKKEFSRSSSIGNPNRKRRHDALKRYFASESRSRSRERRRCSSRERSKDRSRRRRRSNTRSTREKCCHIDPEHQHEEILPVYHYKAELMQAVCENRVVVCKGETGSGKTTQFPQYLRDEFDPPGLVGVTQPRRVAAVSVATRVAEERHVKLGEEVGYQIRFEDCTGPQTRIKFVTDGCLVRECLADPLLIKYSFIMLDEAHERSVNTDLLFGLVKRALSMRLDLKLVVTSATLDVKAFAEYFDKCPVKEIPVRTHPVSVYHSKTKVIMTRTGPSSSAYVQSLVDVVIKIHRTQDEGHILAFLTGQDEIDKACSLLTAQAADLGASQGEAGMDLLVLPLYGSLSGEQQLRAFHPVGPGTRKCIVATNIAETSVTVPGVRYVVDSGFVKQKTYNPARRMESLVVVPISRVAAEQRAGRAGRTGPGQCYRLYSRECLEGMMPETVPEICRCNLANVLLYLKVLGVPDVVDFDYFEAPSKDQLAEALLMLHSLGALDDSGQVTPLGQSMARLPLDPALSRAILQAVEEGCLREVLTIAAMLSVENIWFSRKPKPARDKLDRPPERDKEAERAHARFMHPRGDHVTYLMVFAAWEARAFDEQWAKDAFLSLRALKNARNIRQQLEQEVRRATGLTAFSSAKDMEAICRALTAGFFNNAGTRCGAEATTVYKHMEGYMSNEDLKLIYVHPSSALAMNNARKSPLCVIYHELVYTSRPFMRHVLGVERSWLVECRARSGKASLSQLSLGGLQETKERDSRTSTADATEGSKAGIATPRKEKTDQGAVAAARARFLARKEACTGRLKMSV</sequence>
<dbReference type="CDD" id="cd18791">
    <property type="entry name" value="SF2_C_RHA"/>
    <property type="match status" value="1"/>
</dbReference>
<dbReference type="FunFam" id="3.40.50.300:FF:000145">
    <property type="entry name" value="probable ATP-dependent RNA helicase DHX40"/>
    <property type="match status" value="1"/>
</dbReference>
<evidence type="ECO:0000256" key="7">
    <source>
        <dbReference type="ARBA" id="ARBA00022840"/>
    </source>
</evidence>
<organism evidence="12 13">
    <name type="scientific">Nannochloropsis gaditana</name>
    <dbReference type="NCBI Taxonomy" id="72520"/>
    <lineage>
        <taxon>Eukaryota</taxon>
        <taxon>Sar</taxon>
        <taxon>Stramenopiles</taxon>
        <taxon>Ochrophyta</taxon>
        <taxon>Eustigmatophyceae</taxon>
        <taxon>Eustigmatales</taxon>
        <taxon>Monodopsidaceae</taxon>
        <taxon>Nannochloropsis</taxon>
    </lineage>
</organism>
<name>W7TQ49_9STRA</name>
<evidence type="ECO:0000256" key="9">
    <source>
        <dbReference type="SAM" id="MobiDB-lite"/>
    </source>
</evidence>
<dbReference type="GO" id="GO:0003723">
    <property type="term" value="F:RNA binding"/>
    <property type="evidence" value="ECO:0007669"/>
    <property type="project" value="TreeGrafter"/>
</dbReference>
<proteinExistence type="inferred from homology"/>
<dbReference type="InterPro" id="IPR001650">
    <property type="entry name" value="Helicase_C-like"/>
</dbReference>
<dbReference type="Gene3D" id="1.20.120.1080">
    <property type="match status" value="1"/>
</dbReference>
<protein>
    <recommendedName>
        <fullName evidence="2">RNA helicase</fullName>
        <ecNumber evidence="2">3.6.4.13</ecNumber>
    </recommendedName>
</protein>
<comment type="similarity">
    <text evidence="1">Belongs to the DEAD box helicase family. DEAH subfamily.</text>
</comment>
<dbReference type="InterPro" id="IPR027417">
    <property type="entry name" value="P-loop_NTPase"/>
</dbReference>
<feature type="domain" description="Helicase C-terminal" evidence="11">
    <location>
        <begin position="319"/>
        <end position="499"/>
    </location>
</feature>
<reference evidence="12 13" key="1">
    <citation type="journal article" date="2014" name="Mol. Plant">
        <title>Chromosome Scale Genome Assembly and Transcriptome Profiling of Nannochloropsis gaditana in Nitrogen Depletion.</title>
        <authorList>
            <person name="Corteggiani Carpinelli E."/>
            <person name="Telatin A."/>
            <person name="Vitulo N."/>
            <person name="Forcato C."/>
            <person name="D'Angelo M."/>
            <person name="Schiavon R."/>
            <person name="Vezzi A."/>
            <person name="Giacometti G.M."/>
            <person name="Morosinotto T."/>
            <person name="Valle G."/>
        </authorList>
    </citation>
    <scope>NUCLEOTIDE SEQUENCE [LARGE SCALE GENOMIC DNA]</scope>
    <source>
        <strain evidence="12 13">B-31</strain>
    </source>
</reference>
<dbReference type="InterPro" id="IPR014001">
    <property type="entry name" value="Helicase_ATP-bd"/>
</dbReference>
<evidence type="ECO:0000256" key="5">
    <source>
        <dbReference type="ARBA" id="ARBA00022801"/>
    </source>
</evidence>
<evidence type="ECO:0000313" key="12">
    <source>
        <dbReference type="EMBL" id="EWM22506.1"/>
    </source>
</evidence>
<dbReference type="Pfam" id="PF04408">
    <property type="entry name" value="WHD_HA2"/>
    <property type="match status" value="1"/>
</dbReference>
<keyword evidence="13" id="KW-1185">Reference proteome</keyword>
<evidence type="ECO:0000256" key="3">
    <source>
        <dbReference type="ARBA" id="ARBA00022664"/>
    </source>
</evidence>
<dbReference type="FunFam" id="3.40.50.300:FF:000615">
    <property type="entry name" value="pre-mRNA-splicing factor ATP-dependent RNA helicase DEAH7"/>
    <property type="match status" value="1"/>
</dbReference>
<keyword evidence="6 12" id="KW-0347">Helicase</keyword>
<dbReference type="PANTHER" id="PTHR18934">
    <property type="entry name" value="ATP-DEPENDENT RNA HELICASE"/>
    <property type="match status" value="1"/>
</dbReference>
<accession>W7TQ49</accession>
<dbReference type="Pfam" id="PF21010">
    <property type="entry name" value="HA2_C"/>
    <property type="match status" value="1"/>
</dbReference>
<feature type="compositionally biased region" description="Basic residues" evidence="9">
    <location>
        <begin position="87"/>
        <end position="96"/>
    </location>
</feature>